<dbReference type="GO" id="GO:0008324">
    <property type="term" value="F:monoatomic cation transmembrane transporter activity"/>
    <property type="evidence" value="ECO:0007669"/>
    <property type="project" value="InterPro"/>
</dbReference>
<reference evidence="9 10" key="1">
    <citation type="submission" date="2020-08" db="EMBL/GenBank/DDBJ databases">
        <title>Genomic Encyclopedia of Type Strains, Phase IV (KMG-IV): sequencing the most valuable type-strain genomes for metagenomic binning, comparative biology and taxonomic classification.</title>
        <authorList>
            <person name="Goeker M."/>
        </authorList>
    </citation>
    <scope>NUCLEOTIDE SEQUENCE [LARGE SCALE GENOMIC DNA]</scope>
    <source>
        <strain evidence="9 10">DSM 101806</strain>
    </source>
</reference>
<keyword evidence="2" id="KW-0813">Transport</keyword>
<gene>
    <name evidence="9" type="ORF">GGR46_002111</name>
</gene>
<feature type="transmembrane region" description="Helical" evidence="7">
    <location>
        <begin position="42"/>
        <end position="58"/>
    </location>
</feature>
<comment type="caution">
    <text evidence="9">The sequence shown here is derived from an EMBL/GenBank/DDBJ whole genome shotgun (WGS) entry which is preliminary data.</text>
</comment>
<feature type="transmembrane region" description="Helical" evidence="7">
    <location>
        <begin position="188"/>
        <end position="208"/>
    </location>
</feature>
<dbReference type="Pfam" id="PF03600">
    <property type="entry name" value="CitMHS"/>
    <property type="match status" value="1"/>
</dbReference>
<evidence type="ECO:0000259" key="8">
    <source>
        <dbReference type="PROSITE" id="PS51202"/>
    </source>
</evidence>
<dbReference type="Proteomes" id="UP000557392">
    <property type="component" value="Unassembled WGS sequence"/>
</dbReference>
<evidence type="ECO:0000313" key="9">
    <source>
        <dbReference type="EMBL" id="MBB4098547.1"/>
    </source>
</evidence>
<dbReference type="InterPro" id="IPR051679">
    <property type="entry name" value="DASS-Related_Transporters"/>
</dbReference>
<proteinExistence type="predicted"/>
<feature type="transmembrane region" description="Helical" evidence="7">
    <location>
        <begin position="70"/>
        <end position="88"/>
    </location>
</feature>
<feature type="domain" description="RCK C-terminal" evidence="8">
    <location>
        <begin position="221"/>
        <end position="304"/>
    </location>
</feature>
<dbReference type="GO" id="GO:0005886">
    <property type="term" value="C:plasma membrane"/>
    <property type="evidence" value="ECO:0007669"/>
    <property type="project" value="TreeGrafter"/>
</dbReference>
<comment type="subcellular location">
    <subcellularLocation>
        <location evidence="1">Membrane</location>
        <topology evidence="1">Multi-pass membrane protein</topology>
    </subcellularLocation>
</comment>
<feature type="transmembrane region" description="Helical" evidence="7">
    <location>
        <begin position="580"/>
        <end position="600"/>
    </location>
</feature>
<keyword evidence="10" id="KW-1185">Reference proteome</keyword>
<dbReference type="SUPFAM" id="SSF116726">
    <property type="entry name" value="TrkA C-terminal domain-like"/>
    <property type="match status" value="2"/>
</dbReference>
<dbReference type="InterPro" id="IPR006037">
    <property type="entry name" value="RCK_C"/>
</dbReference>
<dbReference type="EMBL" id="JACIEH010000002">
    <property type="protein sequence ID" value="MBB4098547.1"/>
    <property type="molecule type" value="Genomic_DNA"/>
</dbReference>
<dbReference type="GO" id="GO:0006813">
    <property type="term" value="P:potassium ion transport"/>
    <property type="evidence" value="ECO:0007669"/>
    <property type="project" value="InterPro"/>
</dbReference>
<organism evidence="9 10">
    <name type="scientific">Sphingomonas kyeonggiensis</name>
    <dbReference type="NCBI Taxonomy" id="1268553"/>
    <lineage>
        <taxon>Bacteria</taxon>
        <taxon>Pseudomonadati</taxon>
        <taxon>Pseudomonadota</taxon>
        <taxon>Alphaproteobacteria</taxon>
        <taxon>Sphingomonadales</taxon>
        <taxon>Sphingomonadaceae</taxon>
        <taxon>Sphingomonas</taxon>
    </lineage>
</organism>
<keyword evidence="5 7" id="KW-1133">Transmembrane helix</keyword>
<dbReference type="PROSITE" id="PS51202">
    <property type="entry name" value="RCK_C"/>
    <property type="match status" value="2"/>
</dbReference>
<dbReference type="Gene3D" id="3.30.70.1450">
    <property type="entry name" value="Regulator of K+ conductance, C-terminal domain"/>
    <property type="match status" value="2"/>
</dbReference>
<feature type="domain" description="RCK C-terminal" evidence="8">
    <location>
        <begin position="310"/>
        <end position="395"/>
    </location>
</feature>
<dbReference type="AlphaFoldDB" id="A0A7W6JS12"/>
<evidence type="ECO:0000256" key="1">
    <source>
        <dbReference type="ARBA" id="ARBA00004141"/>
    </source>
</evidence>
<dbReference type="InterPro" id="IPR036721">
    <property type="entry name" value="RCK_C_sf"/>
</dbReference>
<evidence type="ECO:0000256" key="4">
    <source>
        <dbReference type="ARBA" id="ARBA00022737"/>
    </source>
</evidence>
<evidence type="ECO:0000256" key="2">
    <source>
        <dbReference type="ARBA" id="ARBA00022448"/>
    </source>
</evidence>
<evidence type="ECO:0000256" key="6">
    <source>
        <dbReference type="ARBA" id="ARBA00023136"/>
    </source>
</evidence>
<accession>A0A7W6JS12</accession>
<sequence length="603" mass="63247">MAADPKPPRGVQPVMNTPQLLSVGVLAGMMLLFIWGKFRYDMVAVIALLAALALGIVSPKQAFTGFSDDIVIIVASALVLSGAVQRSGVIERAMLVLQKRVTHVRSQLLLLSASVGLASALVKNIGALAMMIPVALQMSKRANVSPAAYLMPMSFASLLGGLITLIGTSPNIIVSRVREEMTGQPFGMFDYAPVGLGLTLVGLIFLRFGYRLLPRDRRAAPTLGEAINIEDYVTEAEIPAGSPAVDETVAAFRERHDGEITVTAILRSGIRSIPFPDTTLKPEDVLILAGSPDSLERVIAGDRLELEGAGREKPEGSGEVGVIEAVIGTESALIGRTAGRLGLHERFGVNLIAVSRQGERLASRLGEIELVAGDVIVLQGPLDLLFERLSDLGCLPLAERTLRLGSARKGLLPLAILGAAMAATALGYVPVAVAFFAAAGAVILLGALPVREAYDHIEWPILVMLGALIPVSDSLRTTGASQIIGDGLSQLAATLPPWGAVALILAAAMAVTPFLNNAATVLVMAPIAATFAGQLGYRPEAFLMATAVGAGCDFLTPIGHQCNTLVMGPGGYRFGDYARLGAPLSLIVLVVGTPLILWVWPVH</sequence>
<feature type="transmembrane region" description="Helical" evidence="7">
    <location>
        <begin position="20"/>
        <end position="36"/>
    </location>
</feature>
<dbReference type="Pfam" id="PF02080">
    <property type="entry name" value="TrkA_C"/>
    <property type="match status" value="2"/>
</dbReference>
<keyword evidence="3 7" id="KW-0812">Transmembrane</keyword>
<dbReference type="CDD" id="cd01115">
    <property type="entry name" value="SLC13_permease"/>
    <property type="match status" value="1"/>
</dbReference>
<evidence type="ECO:0000313" key="10">
    <source>
        <dbReference type="Proteomes" id="UP000557392"/>
    </source>
</evidence>
<evidence type="ECO:0000256" key="7">
    <source>
        <dbReference type="SAM" id="Phobius"/>
    </source>
</evidence>
<evidence type="ECO:0000256" key="5">
    <source>
        <dbReference type="ARBA" id="ARBA00022989"/>
    </source>
</evidence>
<feature type="transmembrane region" description="Helical" evidence="7">
    <location>
        <begin position="108"/>
        <end position="136"/>
    </location>
</feature>
<dbReference type="PANTHER" id="PTHR43652:SF2">
    <property type="entry name" value="BASIC AMINO ACID ANTIPORTER YFCC-RELATED"/>
    <property type="match status" value="1"/>
</dbReference>
<protein>
    <submittedName>
        <fullName evidence="9">Di/tricarboxylate transporter</fullName>
    </submittedName>
</protein>
<evidence type="ECO:0000256" key="3">
    <source>
        <dbReference type="ARBA" id="ARBA00022692"/>
    </source>
</evidence>
<keyword evidence="6 7" id="KW-0472">Membrane</keyword>
<feature type="transmembrane region" description="Helical" evidence="7">
    <location>
        <begin position="432"/>
        <end position="450"/>
    </location>
</feature>
<feature type="transmembrane region" description="Helical" evidence="7">
    <location>
        <begin position="148"/>
        <end position="168"/>
    </location>
</feature>
<name>A0A7W6JS12_9SPHN</name>
<dbReference type="PANTHER" id="PTHR43652">
    <property type="entry name" value="BASIC AMINO ACID ANTIPORTER YFCC-RELATED"/>
    <property type="match status" value="1"/>
</dbReference>
<dbReference type="InterPro" id="IPR004680">
    <property type="entry name" value="Cit_transptr-like_dom"/>
</dbReference>
<keyword evidence="4" id="KW-0677">Repeat</keyword>